<evidence type="ECO:0000256" key="6">
    <source>
        <dbReference type="SAM" id="MobiDB-lite"/>
    </source>
</evidence>
<dbReference type="InterPro" id="IPR056167">
    <property type="entry name" value="A-sol_ELP1"/>
</dbReference>
<keyword evidence="12" id="KW-0648">Protein biosynthesis</keyword>
<evidence type="ECO:0000259" key="9">
    <source>
        <dbReference type="Pfam" id="PF23878"/>
    </source>
</evidence>
<dbReference type="GO" id="GO:0002926">
    <property type="term" value="P:tRNA wobble base 5-methoxycarbonylmethyl-2-thiouridinylation"/>
    <property type="evidence" value="ECO:0007669"/>
    <property type="project" value="TreeGrafter"/>
</dbReference>
<dbReference type="InterPro" id="IPR006849">
    <property type="entry name" value="Elp1"/>
</dbReference>
<dbReference type="Pfam" id="PF23936">
    <property type="entry name" value="HB_ELP1"/>
    <property type="match status" value="1"/>
</dbReference>
<evidence type="ECO:0000313" key="12">
    <source>
        <dbReference type="EMBL" id="TNY22556.1"/>
    </source>
</evidence>
<dbReference type="EMBL" id="SOZI01000023">
    <property type="protein sequence ID" value="TNY22556.1"/>
    <property type="molecule type" value="Genomic_DNA"/>
</dbReference>
<gene>
    <name evidence="12" type="ORF">DMC30DRAFT_348742</name>
</gene>
<evidence type="ECO:0000259" key="11">
    <source>
        <dbReference type="Pfam" id="PF23936"/>
    </source>
</evidence>
<dbReference type="Pfam" id="PF04762">
    <property type="entry name" value="Beta-prop_ELP1_1st"/>
    <property type="match status" value="1"/>
</dbReference>
<feature type="domain" description="ELP1 alpha-solenoid" evidence="10">
    <location>
        <begin position="818"/>
        <end position="1016"/>
    </location>
</feature>
<dbReference type="OrthoDB" id="40048at2759"/>
<dbReference type="GO" id="GO:0033588">
    <property type="term" value="C:elongator holoenzyme complex"/>
    <property type="evidence" value="ECO:0007669"/>
    <property type="project" value="InterPro"/>
</dbReference>
<evidence type="ECO:0000259" key="8">
    <source>
        <dbReference type="Pfam" id="PF23797"/>
    </source>
</evidence>
<reference evidence="12 13" key="1">
    <citation type="submission" date="2019-03" db="EMBL/GenBank/DDBJ databases">
        <title>Rhodosporidium diobovatum UCD-FST 08-225 genome sequencing, assembly, and annotation.</title>
        <authorList>
            <person name="Fakankun I.U."/>
            <person name="Fristensky B."/>
            <person name="Levin D.B."/>
        </authorList>
    </citation>
    <scope>NUCLEOTIDE SEQUENCE [LARGE SCALE GENOMIC DNA]</scope>
    <source>
        <strain evidence="12 13">UCD-FST 08-225</strain>
    </source>
</reference>
<dbReference type="GO" id="GO:0000049">
    <property type="term" value="F:tRNA binding"/>
    <property type="evidence" value="ECO:0007669"/>
    <property type="project" value="TreeGrafter"/>
</dbReference>
<dbReference type="InterPro" id="IPR056169">
    <property type="entry name" value="HB_ELP1"/>
</dbReference>
<feature type="compositionally biased region" description="Low complexity" evidence="6">
    <location>
        <begin position="402"/>
        <end position="420"/>
    </location>
</feature>
<organism evidence="12 13">
    <name type="scientific">Rhodotorula diobovata</name>
    <dbReference type="NCBI Taxonomy" id="5288"/>
    <lineage>
        <taxon>Eukaryota</taxon>
        <taxon>Fungi</taxon>
        <taxon>Dikarya</taxon>
        <taxon>Basidiomycota</taxon>
        <taxon>Pucciniomycotina</taxon>
        <taxon>Microbotryomycetes</taxon>
        <taxon>Sporidiobolales</taxon>
        <taxon>Sporidiobolaceae</taxon>
        <taxon>Rhodotorula</taxon>
    </lineage>
</organism>
<dbReference type="Proteomes" id="UP000311382">
    <property type="component" value="Unassembled WGS sequence"/>
</dbReference>
<dbReference type="Pfam" id="PF23797">
    <property type="entry name" value="Beta-prop_ELP1_2nd"/>
    <property type="match status" value="2"/>
</dbReference>
<dbReference type="InterPro" id="IPR056164">
    <property type="entry name" value="Beta-prop_ELP1_1st"/>
</dbReference>
<sequence length="1446" mass="157759">MRSLTVLGATSSALASSSSPGSSTTHSTLAATAVDPASDTSYAVTVTQPSGTDRDTLVEVHRLAHHSQPAALLAAFSSPPVPPTPALDPSHPFVVSFKYLPDDDALVLVLANGEVEQVFLEGGAAQARVRSPTLSSLQRRENVGTFDSGIAAAEWSPDEELLAIVTGDLQLLLLTRTFDPLSESPLHTPSFGADAPVSVGWGARTTQFHGQMGKAAAAAAARADPLAVPWLCSRVDDGRVRVRWRGDGAWLAVSSLETTPESDGARALRRVRIYSRVGEHSSTSEPVPGLEGALAWMPSGELIAATQRRVVAPVEDAGGDKEELRVVFFERNGLRRGEFDLREEHADRARVREMEWSAGSEVLGVWVEREDEQGVKEHAVQLWHRSNYHWYLKASLSPFLSSPSSSSSPSPSAPLLSPQSRGLAWHPEKPLSLALVAPTGVETYALCWDTLRSERAAPLDDGTVAVIDGADIKLTPFRLQNVPPPMCSLTLRSPVSPSSSRPPTHIAFAPSPPSSKLTPPSPTSPSPPLLFATLYPRTPSRPARVELHNWALPLSGSAQANARAGLPQPELRWCVELPEEGLRSVRQCAVRAEGEVVAVLGEGEAGEGEVLLLVGEEGVRRTVRVREGARRLVVMQQGERSEGDEEDGEGAFLLETREGEILEVSASGTDDLALPSSTLSPFPEFCPHISHLFLPASSPSSSFRVPTLVGLAPSGRLYASSRLLASDASSFALTDTFLVYTTFSHEAKFLPLANLGSVEHGESFARRAAEGAAAGAGAGTGTVQRAVERGSRIVAVVPSATSLVLQMPRGNLETICPRPLVLRVVRALLDGHRYRAAFLLCRRHRIDLNLLHDHDPAAFIANLHDVITQIRDVDFLNLFLTGLKEEDVTATMYRPLIASATATSPTDTGNKVNRICDLFLEDLHARGDVFHWANTILTAHVRKRPPAYEDALRVLVDLKAQDPDRAEDAVKYIIFLSDANKLFDLALGMYDFPLVLMVAQQSQKDPREYLPFLRALRALPPALQRHQIDDHLGRHASALRNLARAGDEHFDDAVAYAKRHGLWEVAHEVYEGEEDKYEAVLCAHAEDLFDNSNYPEAALLFQLGNEPEKALLAYQRANMWRELFTLARSSGIVDDEAMNELAADVAESLSGKRRYAEAARVLLEYGDDVDGAVYYLCEGSLHSEAIRIATLHARLDLVDSRVKSSTLDLQQRLLDDFGDMEEQLDKQIARLGDLKSKYEENPYYYFCVDDPVAALENVELAPDGMSDAGTAFTRYTVNPTTAASSTRKTSKTASSRRRAALKRAAGKKGTVYEELYLLNSIKKTAEVKLGEVQTETAALLPVLLTLSTTEHRSAALSLHGALSSLESRLSLALDAVWAPREAAWVAERIEEQRVRESGDPVRVAEWEARPRAVEGEEETRRVERPRLARERWRVGMLERGGEKGAK</sequence>
<comment type="subcellular location">
    <subcellularLocation>
        <location evidence="1">Cytoplasm</location>
    </subcellularLocation>
</comment>
<evidence type="ECO:0000313" key="13">
    <source>
        <dbReference type="Proteomes" id="UP000311382"/>
    </source>
</evidence>
<evidence type="ECO:0000256" key="4">
    <source>
        <dbReference type="ARBA" id="ARBA00022490"/>
    </source>
</evidence>
<dbReference type="PIRSF" id="PIRSF017233">
    <property type="entry name" value="IKAP"/>
    <property type="match status" value="1"/>
</dbReference>
<feature type="compositionally biased region" description="Low complexity" evidence="6">
    <location>
        <begin position="492"/>
        <end position="504"/>
    </location>
</feature>
<dbReference type="InterPro" id="IPR056166">
    <property type="entry name" value="TPR_ELP1"/>
</dbReference>
<dbReference type="Pfam" id="PF23878">
    <property type="entry name" value="TPR_ELP1"/>
    <property type="match status" value="1"/>
</dbReference>
<feature type="domain" description="ELP1 TPR" evidence="9">
    <location>
        <begin position="1024"/>
        <end position="1187"/>
    </location>
</feature>
<dbReference type="STRING" id="5288.A0A5C5G1U3"/>
<evidence type="ECO:0000256" key="5">
    <source>
        <dbReference type="ARBA" id="ARBA00022694"/>
    </source>
</evidence>
<comment type="caution">
    <text evidence="12">The sequence shown here is derived from an EMBL/GenBank/DDBJ whole genome shotgun (WGS) entry which is preliminary data.</text>
</comment>
<protein>
    <submittedName>
        <fullName evidence="12">Pol II transcription elongation factor</fullName>
    </submittedName>
</protein>
<dbReference type="PANTHER" id="PTHR12747">
    <property type="entry name" value="ELONGATOR COMPLEX PROTEIN 1"/>
    <property type="match status" value="1"/>
</dbReference>
<keyword evidence="12" id="KW-0251">Elongation factor</keyword>
<feature type="domain" description="ELP1 first N-terminal beta-propeller" evidence="7">
    <location>
        <begin position="1"/>
        <end position="397"/>
    </location>
</feature>
<evidence type="ECO:0000256" key="3">
    <source>
        <dbReference type="ARBA" id="ARBA00006086"/>
    </source>
</evidence>
<keyword evidence="4" id="KW-0963">Cytoplasm</keyword>
<comment type="pathway">
    <text evidence="2">tRNA modification; 5-methoxycarbonylmethyl-2-thiouridine-tRNA biosynthesis.</text>
</comment>
<proteinExistence type="inferred from homology"/>
<dbReference type="InterPro" id="IPR056165">
    <property type="entry name" value="Beta-prop_ELP1_2nd"/>
</dbReference>
<dbReference type="SUPFAM" id="SSF82171">
    <property type="entry name" value="DPP6 N-terminal domain-like"/>
    <property type="match status" value="1"/>
</dbReference>
<feature type="domain" description="ELP1 three-helical bundle" evidence="11">
    <location>
        <begin position="1196"/>
        <end position="1350"/>
    </location>
</feature>
<dbReference type="PANTHER" id="PTHR12747:SF0">
    <property type="entry name" value="ELONGATOR COMPLEX PROTEIN 1"/>
    <property type="match status" value="1"/>
</dbReference>
<feature type="domain" description="ELP1 N-terminal second beta-propeller" evidence="8">
    <location>
        <begin position="647"/>
        <end position="794"/>
    </location>
</feature>
<dbReference type="Pfam" id="PF23925">
    <property type="entry name" value="A-sol_ELP1"/>
    <property type="match status" value="1"/>
</dbReference>
<dbReference type="GO" id="GO:0005829">
    <property type="term" value="C:cytosol"/>
    <property type="evidence" value="ECO:0007669"/>
    <property type="project" value="TreeGrafter"/>
</dbReference>
<comment type="similarity">
    <text evidence="3">Belongs to the ELP1/IKA1 family.</text>
</comment>
<dbReference type="UniPathway" id="UPA00988"/>
<evidence type="ECO:0000259" key="10">
    <source>
        <dbReference type="Pfam" id="PF23925"/>
    </source>
</evidence>
<evidence type="ECO:0000256" key="1">
    <source>
        <dbReference type="ARBA" id="ARBA00004496"/>
    </source>
</evidence>
<feature type="domain" description="ELP1 N-terminal second beta-propeller" evidence="8">
    <location>
        <begin position="466"/>
        <end position="494"/>
    </location>
</feature>
<keyword evidence="13" id="KW-1185">Reference proteome</keyword>
<keyword evidence="5" id="KW-0819">tRNA processing</keyword>
<evidence type="ECO:0000256" key="2">
    <source>
        <dbReference type="ARBA" id="ARBA00005043"/>
    </source>
</evidence>
<name>A0A5C5G1U3_9BASI</name>
<accession>A0A5C5G1U3</accession>
<feature type="region of interest" description="Disordered" evidence="6">
    <location>
        <begin position="402"/>
        <end position="421"/>
    </location>
</feature>
<evidence type="ECO:0000259" key="7">
    <source>
        <dbReference type="Pfam" id="PF04762"/>
    </source>
</evidence>
<feature type="region of interest" description="Disordered" evidence="6">
    <location>
        <begin position="492"/>
        <end position="527"/>
    </location>
</feature>
<dbReference type="GO" id="GO:0003746">
    <property type="term" value="F:translation elongation factor activity"/>
    <property type="evidence" value="ECO:0007669"/>
    <property type="project" value="UniProtKB-KW"/>
</dbReference>